<accession>A0A8S1AMW9</accession>
<dbReference type="AlphaFoldDB" id="A0A8S1AMW9"/>
<evidence type="ECO:0000313" key="3">
    <source>
        <dbReference type="EMBL" id="CAB3248089.1"/>
    </source>
</evidence>
<sequence>MENQDSLQAVKVEVPGRHDRAVDPDRPKTKKKSSKPRSSEFVYVNNAYVGSLSSVNDVRTQAPPTSVVREQYWACSKWPHAQRILAVAVGLLLGAVIGLAVTLVINAISPDANLSNLFDTSAPD</sequence>
<dbReference type="EMBL" id="CADEBC010000532">
    <property type="protein sequence ID" value="CAB3248089.1"/>
    <property type="molecule type" value="Genomic_DNA"/>
</dbReference>
<protein>
    <submittedName>
        <fullName evidence="3">Uncharacterized protein</fullName>
    </submittedName>
</protein>
<comment type="caution">
    <text evidence="3">The sequence shown here is derived from an EMBL/GenBank/DDBJ whole genome shotgun (WGS) entry which is preliminary data.</text>
</comment>
<gene>
    <name evidence="3" type="ORF">APLA_LOCUS11484</name>
</gene>
<organism evidence="3 4">
    <name type="scientific">Arctia plantaginis</name>
    <name type="common">Wood tiger moth</name>
    <name type="synonym">Phalaena plantaginis</name>
    <dbReference type="NCBI Taxonomy" id="874455"/>
    <lineage>
        <taxon>Eukaryota</taxon>
        <taxon>Metazoa</taxon>
        <taxon>Ecdysozoa</taxon>
        <taxon>Arthropoda</taxon>
        <taxon>Hexapoda</taxon>
        <taxon>Insecta</taxon>
        <taxon>Pterygota</taxon>
        <taxon>Neoptera</taxon>
        <taxon>Endopterygota</taxon>
        <taxon>Lepidoptera</taxon>
        <taxon>Glossata</taxon>
        <taxon>Ditrysia</taxon>
        <taxon>Noctuoidea</taxon>
        <taxon>Erebidae</taxon>
        <taxon>Arctiinae</taxon>
        <taxon>Arctia</taxon>
    </lineage>
</organism>
<dbReference type="Proteomes" id="UP000494106">
    <property type="component" value="Unassembled WGS sequence"/>
</dbReference>
<evidence type="ECO:0000313" key="4">
    <source>
        <dbReference type="Proteomes" id="UP000494106"/>
    </source>
</evidence>
<keyword evidence="2" id="KW-0812">Transmembrane</keyword>
<keyword evidence="2" id="KW-1133">Transmembrane helix</keyword>
<keyword evidence="2" id="KW-0472">Membrane</keyword>
<evidence type="ECO:0000256" key="2">
    <source>
        <dbReference type="SAM" id="Phobius"/>
    </source>
</evidence>
<feature type="region of interest" description="Disordered" evidence="1">
    <location>
        <begin position="1"/>
        <end position="38"/>
    </location>
</feature>
<reference evidence="3 4" key="1">
    <citation type="submission" date="2020-04" db="EMBL/GenBank/DDBJ databases">
        <authorList>
            <person name="Wallbank WR R."/>
            <person name="Pardo Diaz C."/>
            <person name="Kozak K."/>
            <person name="Martin S."/>
            <person name="Jiggins C."/>
            <person name="Moest M."/>
            <person name="Warren A I."/>
            <person name="Byers J.R.P. K."/>
            <person name="Montejo-Kovacevich G."/>
            <person name="Yen C E."/>
        </authorList>
    </citation>
    <scope>NUCLEOTIDE SEQUENCE [LARGE SCALE GENOMIC DNA]</scope>
</reference>
<proteinExistence type="predicted"/>
<feature type="compositionally biased region" description="Basic and acidic residues" evidence="1">
    <location>
        <begin position="14"/>
        <end position="27"/>
    </location>
</feature>
<keyword evidence="4" id="KW-1185">Reference proteome</keyword>
<dbReference type="OrthoDB" id="7298600at2759"/>
<evidence type="ECO:0000256" key="1">
    <source>
        <dbReference type="SAM" id="MobiDB-lite"/>
    </source>
</evidence>
<name>A0A8S1AMW9_ARCPL</name>
<feature type="transmembrane region" description="Helical" evidence="2">
    <location>
        <begin position="84"/>
        <end position="108"/>
    </location>
</feature>